<dbReference type="InterPro" id="IPR014710">
    <property type="entry name" value="RmlC-like_jellyroll"/>
</dbReference>
<accession>A0A8J5XKM9</accession>
<dbReference type="Pfam" id="PF13621">
    <property type="entry name" value="Cupin_8"/>
    <property type="match status" value="1"/>
</dbReference>
<evidence type="ECO:0000259" key="1">
    <source>
        <dbReference type="PROSITE" id="PS51184"/>
    </source>
</evidence>
<dbReference type="PROSITE" id="PS51184">
    <property type="entry name" value="JMJC"/>
    <property type="match status" value="1"/>
</dbReference>
<dbReference type="EMBL" id="JAGTXO010000008">
    <property type="protein sequence ID" value="KAG8466483.1"/>
    <property type="molecule type" value="Genomic_DNA"/>
</dbReference>
<dbReference type="InterPro" id="IPR041667">
    <property type="entry name" value="Cupin_8"/>
</dbReference>
<evidence type="ECO:0000313" key="2">
    <source>
        <dbReference type="EMBL" id="KAG8466483.1"/>
    </source>
</evidence>
<dbReference type="Proteomes" id="UP000751190">
    <property type="component" value="Unassembled WGS sequence"/>
</dbReference>
<feature type="domain" description="JmjC" evidence="1">
    <location>
        <begin position="120"/>
        <end position="243"/>
    </location>
</feature>
<sequence>MGSDDGPARVRREPPWPARRQLVATACAACAASALTLARFTATLCGSVPNLDALLNGSSAERAFAHISERDWPRAVGRHLFFSSLADDLLWAGPEIARPDAESQPDAERERGRGRGALLWAARARGGDARRPARRSALWDDVDGLGPLLRAAIGPGGDAPLGVWIGTPNATTGLHYDAEPLSILHQVSGTKRVTLYDPSQSALLYDSGRYYPYIRKIRASTYASPPLRSRRCGRCLRARAAWT</sequence>
<comment type="caution">
    <text evidence="2">The sequence shown here is derived from an EMBL/GenBank/DDBJ whole genome shotgun (WGS) entry which is preliminary data.</text>
</comment>
<dbReference type="SUPFAM" id="SSF51197">
    <property type="entry name" value="Clavaminate synthase-like"/>
    <property type="match status" value="1"/>
</dbReference>
<reference evidence="2" key="1">
    <citation type="submission" date="2021-05" db="EMBL/GenBank/DDBJ databases">
        <title>The genome of the haptophyte Pavlova lutheri (Diacronema luteri, Pavlovales) - a model for lipid biosynthesis in eukaryotic algae.</title>
        <authorList>
            <person name="Hulatt C.J."/>
            <person name="Posewitz M.C."/>
        </authorList>
    </citation>
    <scope>NUCLEOTIDE SEQUENCE</scope>
    <source>
        <strain evidence="2">NIVA-4/92</strain>
    </source>
</reference>
<dbReference type="Gene3D" id="2.60.120.10">
    <property type="entry name" value="Jelly Rolls"/>
    <property type="match status" value="1"/>
</dbReference>
<evidence type="ECO:0000313" key="3">
    <source>
        <dbReference type="Proteomes" id="UP000751190"/>
    </source>
</evidence>
<keyword evidence="3" id="KW-1185">Reference proteome</keyword>
<dbReference type="AlphaFoldDB" id="A0A8J5XKM9"/>
<name>A0A8J5XKM9_DIALT</name>
<protein>
    <recommendedName>
        <fullName evidence="1">JmjC domain-containing protein</fullName>
    </recommendedName>
</protein>
<organism evidence="2 3">
    <name type="scientific">Diacronema lutheri</name>
    <name type="common">Unicellular marine alga</name>
    <name type="synonym">Monochrysis lutheri</name>
    <dbReference type="NCBI Taxonomy" id="2081491"/>
    <lineage>
        <taxon>Eukaryota</taxon>
        <taxon>Haptista</taxon>
        <taxon>Haptophyta</taxon>
        <taxon>Pavlovophyceae</taxon>
        <taxon>Pavlovales</taxon>
        <taxon>Pavlovaceae</taxon>
        <taxon>Diacronema</taxon>
    </lineage>
</organism>
<proteinExistence type="predicted"/>
<gene>
    <name evidence="2" type="ORF">KFE25_002239</name>
</gene>
<dbReference type="InterPro" id="IPR003347">
    <property type="entry name" value="JmjC_dom"/>
</dbReference>